<dbReference type="GO" id="GO:0016787">
    <property type="term" value="F:hydrolase activity"/>
    <property type="evidence" value="ECO:0007669"/>
    <property type="project" value="UniProtKB-KW"/>
</dbReference>
<accession>V4A7X9</accession>
<dbReference type="KEGG" id="lgi:LOTGIDRAFT_85131"/>
<dbReference type="PROSITE" id="PS00941">
    <property type="entry name" value="CARBOXYLESTERASE_B_2"/>
    <property type="match status" value="1"/>
</dbReference>
<dbReference type="EMBL" id="KB202014">
    <property type="protein sequence ID" value="ESO92827.1"/>
    <property type="molecule type" value="Genomic_DNA"/>
</dbReference>
<dbReference type="STRING" id="225164.V4A7X9"/>
<dbReference type="InterPro" id="IPR002018">
    <property type="entry name" value="CarbesteraseB"/>
</dbReference>
<gene>
    <name evidence="6" type="ORF">LOTGIDRAFT_85131</name>
</gene>
<dbReference type="OrthoDB" id="408631at2759"/>
<dbReference type="CTD" id="20252645"/>
<evidence type="ECO:0000259" key="5">
    <source>
        <dbReference type="Pfam" id="PF00135"/>
    </source>
</evidence>
<keyword evidence="7" id="KW-1185">Reference proteome</keyword>
<feature type="non-terminal residue" evidence="6">
    <location>
        <position position="193"/>
    </location>
</feature>
<feature type="non-terminal residue" evidence="6">
    <location>
        <position position="1"/>
    </location>
</feature>
<evidence type="ECO:0000313" key="7">
    <source>
        <dbReference type="Proteomes" id="UP000030746"/>
    </source>
</evidence>
<evidence type="ECO:0000313" key="6">
    <source>
        <dbReference type="EMBL" id="ESO92827.1"/>
    </source>
</evidence>
<dbReference type="Pfam" id="PF00135">
    <property type="entry name" value="COesterase"/>
    <property type="match status" value="1"/>
</dbReference>
<evidence type="ECO:0000256" key="2">
    <source>
        <dbReference type="ARBA" id="ARBA00022729"/>
    </source>
</evidence>
<proteinExistence type="inferred from homology"/>
<organism evidence="6 7">
    <name type="scientific">Lottia gigantea</name>
    <name type="common">Giant owl limpet</name>
    <dbReference type="NCBI Taxonomy" id="225164"/>
    <lineage>
        <taxon>Eukaryota</taxon>
        <taxon>Metazoa</taxon>
        <taxon>Spiralia</taxon>
        <taxon>Lophotrochozoa</taxon>
        <taxon>Mollusca</taxon>
        <taxon>Gastropoda</taxon>
        <taxon>Patellogastropoda</taxon>
        <taxon>Lottioidea</taxon>
        <taxon>Lottiidae</taxon>
        <taxon>Lottia</taxon>
    </lineage>
</organism>
<keyword evidence="3 4" id="KW-0378">Hydrolase</keyword>
<dbReference type="AlphaFoldDB" id="V4A7X9"/>
<dbReference type="InterPro" id="IPR019819">
    <property type="entry name" value="Carboxylesterase_B_CS"/>
</dbReference>
<sequence length="193" mass="21782">VGKVERYLGVPYARPPIDQYRFEHAKDPVPWGDKIIETTRLPPACYQRYGINRYLDQHYPNFRRQSEDCLYINIYVPVHQQRNQTKNVLFHIHGGSNGYGMGGMLHGDVLAVKADVIVVTFNYRLGVFGFFGSNSKIFPGNYGMTDQVKALSWVQENIHYFGGDRNKVTITGHSAGGCDVGLHILSPLSKGTF</sequence>
<dbReference type="GeneID" id="20252645"/>
<dbReference type="EC" id="3.1.1.-" evidence="4"/>
<evidence type="ECO:0000256" key="3">
    <source>
        <dbReference type="ARBA" id="ARBA00022801"/>
    </source>
</evidence>
<feature type="domain" description="Carboxylesterase type B" evidence="5">
    <location>
        <begin position="3"/>
        <end position="193"/>
    </location>
</feature>
<name>V4A7X9_LOTGI</name>
<evidence type="ECO:0000256" key="1">
    <source>
        <dbReference type="ARBA" id="ARBA00005964"/>
    </source>
</evidence>
<dbReference type="SUPFAM" id="SSF53474">
    <property type="entry name" value="alpha/beta-Hydrolases"/>
    <property type="match status" value="1"/>
</dbReference>
<protein>
    <recommendedName>
        <fullName evidence="4">Carboxylic ester hydrolase</fullName>
        <ecNumber evidence="4">3.1.1.-</ecNumber>
    </recommendedName>
</protein>
<dbReference type="PANTHER" id="PTHR43903">
    <property type="entry name" value="NEUROLIGIN"/>
    <property type="match status" value="1"/>
</dbReference>
<dbReference type="Proteomes" id="UP000030746">
    <property type="component" value="Unassembled WGS sequence"/>
</dbReference>
<comment type="similarity">
    <text evidence="1 4">Belongs to the type-B carboxylesterase/lipase family.</text>
</comment>
<evidence type="ECO:0000256" key="4">
    <source>
        <dbReference type="RuleBase" id="RU361235"/>
    </source>
</evidence>
<dbReference type="RefSeq" id="XP_009056403.1">
    <property type="nucleotide sequence ID" value="XM_009058155.1"/>
</dbReference>
<dbReference type="HOGENOM" id="CLU_006586_4_2_1"/>
<reference evidence="6 7" key="1">
    <citation type="journal article" date="2013" name="Nature">
        <title>Insights into bilaterian evolution from three spiralian genomes.</title>
        <authorList>
            <person name="Simakov O."/>
            <person name="Marletaz F."/>
            <person name="Cho S.J."/>
            <person name="Edsinger-Gonzales E."/>
            <person name="Havlak P."/>
            <person name="Hellsten U."/>
            <person name="Kuo D.H."/>
            <person name="Larsson T."/>
            <person name="Lv J."/>
            <person name="Arendt D."/>
            <person name="Savage R."/>
            <person name="Osoegawa K."/>
            <person name="de Jong P."/>
            <person name="Grimwood J."/>
            <person name="Chapman J.A."/>
            <person name="Shapiro H."/>
            <person name="Aerts A."/>
            <person name="Otillar R.P."/>
            <person name="Terry A.Y."/>
            <person name="Boore J.L."/>
            <person name="Grigoriev I.V."/>
            <person name="Lindberg D.R."/>
            <person name="Seaver E.C."/>
            <person name="Weisblat D.A."/>
            <person name="Putnam N.H."/>
            <person name="Rokhsar D.S."/>
        </authorList>
    </citation>
    <scope>NUCLEOTIDE SEQUENCE [LARGE SCALE GENOMIC DNA]</scope>
</reference>
<keyword evidence="2" id="KW-0732">Signal</keyword>
<dbReference type="Gene3D" id="3.40.50.1820">
    <property type="entry name" value="alpha/beta hydrolase"/>
    <property type="match status" value="1"/>
</dbReference>
<dbReference type="InterPro" id="IPR019826">
    <property type="entry name" value="Carboxylesterase_B_AS"/>
</dbReference>
<dbReference type="InterPro" id="IPR051093">
    <property type="entry name" value="Neuroligin/BSAL"/>
</dbReference>
<dbReference type="PROSITE" id="PS00122">
    <property type="entry name" value="CARBOXYLESTERASE_B_1"/>
    <property type="match status" value="1"/>
</dbReference>
<dbReference type="InterPro" id="IPR029058">
    <property type="entry name" value="AB_hydrolase_fold"/>
</dbReference>
<dbReference type="OMA" id="DFKESEM"/>